<proteinExistence type="predicted"/>
<keyword evidence="2" id="KW-1185">Reference proteome</keyword>
<sequence>MFQSENLHAHVLRGAVDQVISGLTRVCNRPLNPLVRSVLSGSMWCGTTLQDSLEMVSNLFQYSERNCKHVKNMYSVYLKTKDD</sequence>
<dbReference type="InParanoid" id="A0A0Q9WVH4"/>
<organism evidence="1 2">
    <name type="scientific">Drosophila willistoni</name>
    <name type="common">Fruit fly</name>
    <dbReference type="NCBI Taxonomy" id="7260"/>
    <lineage>
        <taxon>Eukaryota</taxon>
        <taxon>Metazoa</taxon>
        <taxon>Ecdysozoa</taxon>
        <taxon>Arthropoda</taxon>
        <taxon>Hexapoda</taxon>
        <taxon>Insecta</taxon>
        <taxon>Pterygota</taxon>
        <taxon>Neoptera</taxon>
        <taxon>Endopterygota</taxon>
        <taxon>Diptera</taxon>
        <taxon>Brachycera</taxon>
        <taxon>Muscomorpha</taxon>
        <taxon>Ephydroidea</taxon>
        <taxon>Drosophilidae</taxon>
        <taxon>Drosophila</taxon>
        <taxon>Sophophora</taxon>
    </lineage>
</organism>
<accession>A0A0Q9WVH4</accession>
<dbReference type="AlphaFoldDB" id="A0A0Q9WVH4"/>
<dbReference type="EMBL" id="CH964272">
    <property type="protein sequence ID" value="KRG00127.1"/>
    <property type="molecule type" value="Genomic_DNA"/>
</dbReference>
<dbReference type="Proteomes" id="UP000007798">
    <property type="component" value="Unassembled WGS sequence"/>
</dbReference>
<gene>
    <name evidence="1" type="primary">Dwil\GK28280</name>
    <name evidence="1" type="ORF">Dwil_GK28280</name>
</gene>
<evidence type="ECO:0000313" key="1">
    <source>
        <dbReference type="EMBL" id="KRG00127.1"/>
    </source>
</evidence>
<protein>
    <submittedName>
        <fullName evidence="1">Uncharacterized protein</fullName>
    </submittedName>
</protein>
<name>A0A0Q9WVH4_DROWI</name>
<reference evidence="1 2" key="1">
    <citation type="journal article" date="2007" name="Nature">
        <title>Evolution of genes and genomes on the Drosophila phylogeny.</title>
        <authorList>
            <consortium name="Drosophila 12 Genomes Consortium"/>
            <person name="Clark A.G."/>
            <person name="Eisen M.B."/>
            <person name="Smith D.R."/>
            <person name="Bergman C.M."/>
            <person name="Oliver B."/>
            <person name="Markow T.A."/>
            <person name="Kaufman T.C."/>
            <person name="Kellis M."/>
            <person name="Gelbart W."/>
            <person name="Iyer V.N."/>
            <person name="Pollard D.A."/>
            <person name="Sackton T.B."/>
            <person name="Larracuente A.M."/>
            <person name="Singh N.D."/>
            <person name="Abad J.P."/>
            <person name="Abt D.N."/>
            <person name="Adryan B."/>
            <person name="Aguade M."/>
            <person name="Akashi H."/>
            <person name="Anderson W.W."/>
            <person name="Aquadro C.F."/>
            <person name="Ardell D.H."/>
            <person name="Arguello R."/>
            <person name="Artieri C.G."/>
            <person name="Barbash D.A."/>
            <person name="Barker D."/>
            <person name="Barsanti P."/>
            <person name="Batterham P."/>
            <person name="Batzoglou S."/>
            <person name="Begun D."/>
            <person name="Bhutkar A."/>
            <person name="Blanco E."/>
            <person name="Bosak S.A."/>
            <person name="Bradley R.K."/>
            <person name="Brand A.D."/>
            <person name="Brent M.R."/>
            <person name="Brooks A.N."/>
            <person name="Brown R.H."/>
            <person name="Butlin R.K."/>
            <person name="Caggese C."/>
            <person name="Calvi B.R."/>
            <person name="Bernardo de Carvalho A."/>
            <person name="Caspi A."/>
            <person name="Castrezana S."/>
            <person name="Celniker S.E."/>
            <person name="Chang J.L."/>
            <person name="Chapple C."/>
            <person name="Chatterji S."/>
            <person name="Chinwalla A."/>
            <person name="Civetta A."/>
            <person name="Clifton S.W."/>
            <person name="Comeron J.M."/>
            <person name="Costello J.C."/>
            <person name="Coyne J.A."/>
            <person name="Daub J."/>
            <person name="David R.G."/>
            <person name="Delcher A.L."/>
            <person name="Delehaunty K."/>
            <person name="Do C.B."/>
            <person name="Ebling H."/>
            <person name="Edwards K."/>
            <person name="Eickbush T."/>
            <person name="Evans J.D."/>
            <person name="Filipski A."/>
            <person name="Findeiss S."/>
            <person name="Freyhult E."/>
            <person name="Fulton L."/>
            <person name="Fulton R."/>
            <person name="Garcia A.C."/>
            <person name="Gardiner A."/>
            <person name="Garfield D.A."/>
            <person name="Garvin B.E."/>
            <person name="Gibson G."/>
            <person name="Gilbert D."/>
            <person name="Gnerre S."/>
            <person name="Godfrey J."/>
            <person name="Good R."/>
            <person name="Gotea V."/>
            <person name="Gravely B."/>
            <person name="Greenberg A.J."/>
            <person name="Griffiths-Jones S."/>
            <person name="Gross S."/>
            <person name="Guigo R."/>
            <person name="Gustafson E.A."/>
            <person name="Haerty W."/>
            <person name="Hahn M.W."/>
            <person name="Halligan D.L."/>
            <person name="Halpern A.L."/>
            <person name="Halter G.M."/>
            <person name="Han M.V."/>
            <person name="Heger A."/>
            <person name="Hillier L."/>
            <person name="Hinrichs A.S."/>
            <person name="Holmes I."/>
            <person name="Hoskins R.A."/>
            <person name="Hubisz M.J."/>
            <person name="Hultmark D."/>
            <person name="Huntley M.A."/>
            <person name="Jaffe D.B."/>
            <person name="Jagadeeshan S."/>
            <person name="Jeck W.R."/>
            <person name="Johnson J."/>
            <person name="Jones C.D."/>
            <person name="Jordan W.C."/>
            <person name="Karpen G.H."/>
            <person name="Kataoka E."/>
            <person name="Keightley P.D."/>
            <person name="Kheradpour P."/>
            <person name="Kirkness E.F."/>
            <person name="Koerich L.B."/>
            <person name="Kristiansen K."/>
            <person name="Kudrna D."/>
            <person name="Kulathinal R.J."/>
            <person name="Kumar S."/>
            <person name="Kwok R."/>
            <person name="Lander E."/>
            <person name="Langley C.H."/>
            <person name="Lapoint R."/>
            <person name="Lazzaro B.P."/>
            <person name="Lee S.J."/>
            <person name="Levesque L."/>
            <person name="Li R."/>
            <person name="Lin C.F."/>
            <person name="Lin M.F."/>
            <person name="Lindblad-Toh K."/>
            <person name="Llopart A."/>
            <person name="Long M."/>
            <person name="Low L."/>
            <person name="Lozovsky E."/>
            <person name="Lu J."/>
            <person name="Luo M."/>
            <person name="Machado C.A."/>
            <person name="Makalowski W."/>
            <person name="Marzo M."/>
            <person name="Matsuda M."/>
            <person name="Matzkin L."/>
            <person name="McAllister B."/>
            <person name="McBride C.S."/>
            <person name="McKernan B."/>
            <person name="McKernan K."/>
            <person name="Mendez-Lago M."/>
            <person name="Minx P."/>
            <person name="Mollenhauer M.U."/>
            <person name="Montooth K."/>
            <person name="Mount S.M."/>
            <person name="Mu X."/>
            <person name="Myers E."/>
            <person name="Negre B."/>
            <person name="Newfeld S."/>
            <person name="Nielsen R."/>
            <person name="Noor M.A."/>
            <person name="O'Grady P."/>
            <person name="Pachter L."/>
            <person name="Papaceit M."/>
            <person name="Parisi M.J."/>
            <person name="Parisi M."/>
            <person name="Parts L."/>
            <person name="Pedersen J.S."/>
            <person name="Pesole G."/>
            <person name="Phillippy A.M."/>
            <person name="Ponting C.P."/>
            <person name="Pop M."/>
            <person name="Porcelli D."/>
            <person name="Powell J.R."/>
            <person name="Prohaska S."/>
            <person name="Pruitt K."/>
            <person name="Puig M."/>
            <person name="Quesneville H."/>
            <person name="Ram K.R."/>
            <person name="Rand D."/>
            <person name="Rasmussen M.D."/>
            <person name="Reed L.K."/>
            <person name="Reenan R."/>
            <person name="Reily A."/>
            <person name="Remington K.A."/>
            <person name="Rieger T.T."/>
            <person name="Ritchie M.G."/>
            <person name="Robin C."/>
            <person name="Rogers Y.H."/>
            <person name="Rohde C."/>
            <person name="Rozas J."/>
            <person name="Rubenfield M.J."/>
            <person name="Ruiz A."/>
            <person name="Russo S."/>
            <person name="Salzberg S.L."/>
            <person name="Sanchez-Gracia A."/>
            <person name="Saranga D.J."/>
            <person name="Sato H."/>
            <person name="Schaeffer S.W."/>
            <person name="Schatz M.C."/>
            <person name="Schlenke T."/>
            <person name="Schwartz R."/>
            <person name="Segarra C."/>
            <person name="Singh R.S."/>
            <person name="Sirot L."/>
            <person name="Sirota M."/>
            <person name="Sisneros N.B."/>
            <person name="Smith C.D."/>
            <person name="Smith T.F."/>
            <person name="Spieth J."/>
            <person name="Stage D.E."/>
            <person name="Stark A."/>
            <person name="Stephan W."/>
            <person name="Strausberg R.L."/>
            <person name="Strempel S."/>
            <person name="Sturgill D."/>
            <person name="Sutton G."/>
            <person name="Sutton G.G."/>
            <person name="Tao W."/>
            <person name="Teichmann S."/>
            <person name="Tobari Y.N."/>
            <person name="Tomimura Y."/>
            <person name="Tsolas J.M."/>
            <person name="Valente V.L."/>
            <person name="Venter E."/>
            <person name="Venter J.C."/>
            <person name="Vicario S."/>
            <person name="Vieira F.G."/>
            <person name="Vilella A.J."/>
            <person name="Villasante A."/>
            <person name="Walenz B."/>
            <person name="Wang J."/>
            <person name="Wasserman M."/>
            <person name="Watts T."/>
            <person name="Wilson D."/>
            <person name="Wilson R.K."/>
            <person name="Wing R.A."/>
            <person name="Wolfner M.F."/>
            <person name="Wong A."/>
            <person name="Wong G.K."/>
            <person name="Wu C.I."/>
            <person name="Wu G."/>
            <person name="Yamamoto D."/>
            <person name="Yang H.P."/>
            <person name="Yang S.P."/>
            <person name="Yorke J.A."/>
            <person name="Yoshida K."/>
            <person name="Zdobnov E."/>
            <person name="Zhang P."/>
            <person name="Zhang Y."/>
            <person name="Zimin A.V."/>
            <person name="Baldwin J."/>
            <person name="Abdouelleil A."/>
            <person name="Abdulkadir J."/>
            <person name="Abebe A."/>
            <person name="Abera B."/>
            <person name="Abreu J."/>
            <person name="Acer S.C."/>
            <person name="Aftuck L."/>
            <person name="Alexander A."/>
            <person name="An P."/>
            <person name="Anderson E."/>
            <person name="Anderson S."/>
            <person name="Arachi H."/>
            <person name="Azer M."/>
            <person name="Bachantsang P."/>
            <person name="Barry A."/>
            <person name="Bayul T."/>
            <person name="Berlin A."/>
            <person name="Bessette D."/>
            <person name="Bloom T."/>
            <person name="Blye J."/>
            <person name="Boguslavskiy L."/>
            <person name="Bonnet C."/>
            <person name="Boukhgalter B."/>
            <person name="Bourzgui I."/>
            <person name="Brown A."/>
            <person name="Cahill P."/>
            <person name="Channer S."/>
            <person name="Cheshatsang Y."/>
            <person name="Chuda L."/>
            <person name="Citroen M."/>
            <person name="Collymore A."/>
            <person name="Cooke P."/>
            <person name="Costello M."/>
            <person name="D'Aco K."/>
            <person name="Daza R."/>
            <person name="De Haan G."/>
            <person name="DeGray S."/>
            <person name="DeMaso C."/>
            <person name="Dhargay N."/>
            <person name="Dooley K."/>
            <person name="Dooley E."/>
            <person name="Doricent M."/>
            <person name="Dorje P."/>
            <person name="Dorjee K."/>
            <person name="Dupes A."/>
            <person name="Elong R."/>
            <person name="Falk J."/>
            <person name="Farina A."/>
            <person name="Faro S."/>
            <person name="Ferguson D."/>
            <person name="Fisher S."/>
            <person name="Foley C.D."/>
            <person name="Franke A."/>
            <person name="Friedrich D."/>
            <person name="Gadbois L."/>
            <person name="Gearin G."/>
            <person name="Gearin C.R."/>
            <person name="Giannoukos G."/>
            <person name="Goode T."/>
            <person name="Graham J."/>
            <person name="Grandbois E."/>
            <person name="Grewal S."/>
            <person name="Gyaltsen K."/>
            <person name="Hafez N."/>
            <person name="Hagos B."/>
            <person name="Hall J."/>
            <person name="Henson C."/>
            <person name="Hollinger A."/>
            <person name="Honan T."/>
            <person name="Huard M.D."/>
            <person name="Hughes L."/>
            <person name="Hurhula B."/>
            <person name="Husby M.E."/>
            <person name="Kamat A."/>
            <person name="Kanga B."/>
            <person name="Kashin S."/>
            <person name="Khazanovich D."/>
            <person name="Kisner P."/>
            <person name="Lance K."/>
            <person name="Lara M."/>
            <person name="Lee W."/>
            <person name="Lennon N."/>
            <person name="Letendre F."/>
            <person name="LeVine R."/>
            <person name="Lipovsky A."/>
            <person name="Liu X."/>
            <person name="Liu J."/>
            <person name="Liu S."/>
            <person name="Lokyitsang T."/>
            <person name="Lokyitsang Y."/>
            <person name="Lubonja R."/>
            <person name="Lui A."/>
            <person name="MacDonald P."/>
            <person name="Magnisalis V."/>
            <person name="Maru K."/>
            <person name="Matthews C."/>
            <person name="McCusker W."/>
            <person name="McDonough S."/>
            <person name="Mehta T."/>
            <person name="Meldrim J."/>
            <person name="Meneus L."/>
            <person name="Mihai O."/>
            <person name="Mihalev A."/>
            <person name="Mihova T."/>
            <person name="Mittelman R."/>
            <person name="Mlenga V."/>
            <person name="Montmayeur A."/>
            <person name="Mulrain L."/>
            <person name="Navidi A."/>
            <person name="Naylor J."/>
            <person name="Negash T."/>
            <person name="Nguyen T."/>
            <person name="Nguyen N."/>
            <person name="Nicol R."/>
            <person name="Norbu C."/>
            <person name="Norbu N."/>
            <person name="Novod N."/>
            <person name="O'Neill B."/>
            <person name="Osman S."/>
            <person name="Markiewicz E."/>
            <person name="Oyono O.L."/>
            <person name="Patti C."/>
            <person name="Phunkhang P."/>
            <person name="Pierre F."/>
            <person name="Priest M."/>
            <person name="Raghuraman S."/>
            <person name="Rege F."/>
            <person name="Reyes R."/>
            <person name="Rise C."/>
            <person name="Rogov P."/>
            <person name="Ross K."/>
            <person name="Ryan E."/>
            <person name="Settipalli S."/>
            <person name="Shea T."/>
            <person name="Sherpa N."/>
            <person name="Shi L."/>
            <person name="Shih D."/>
            <person name="Sparrow T."/>
            <person name="Spaulding J."/>
            <person name="Stalker J."/>
            <person name="Stange-Thomann N."/>
            <person name="Stavropoulos S."/>
            <person name="Stone C."/>
            <person name="Strader C."/>
            <person name="Tesfaye S."/>
            <person name="Thomson T."/>
            <person name="Thoulutsang Y."/>
            <person name="Thoulutsang D."/>
            <person name="Topham K."/>
            <person name="Topping I."/>
            <person name="Tsamla T."/>
            <person name="Vassiliev H."/>
            <person name="Vo A."/>
            <person name="Wangchuk T."/>
            <person name="Wangdi T."/>
            <person name="Weiand M."/>
            <person name="Wilkinson J."/>
            <person name="Wilson A."/>
            <person name="Yadav S."/>
            <person name="Young G."/>
            <person name="Yu Q."/>
            <person name="Zembek L."/>
            <person name="Zhong D."/>
            <person name="Zimmer A."/>
            <person name="Zwirko Z."/>
            <person name="Jaffe D.B."/>
            <person name="Alvarez P."/>
            <person name="Brockman W."/>
            <person name="Butler J."/>
            <person name="Chin C."/>
            <person name="Gnerre S."/>
            <person name="Grabherr M."/>
            <person name="Kleber M."/>
            <person name="Mauceli E."/>
            <person name="MacCallum I."/>
        </authorList>
    </citation>
    <scope>NUCLEOTIDE SEQUENCE [LARGE SCALE GENOMIC DNA]</scope>
    <source>
        <strain evidence="2">Tucson 14030-0811.24</strain>
    </source>
</reference>
<evidence type="ECO:0000313" key="2">
    <source>
        <dbReference type="Proteomes" id="UP000007798"/>
    </source>
</evidence>